<comment type="caution">
    <text evidence="2">The sequence shown here is derived from an EMBL/GenBank/DDBJ whole genome shotgun (WGS) entry which is preliminary data.</text>
</comment>
<dbReference type="EMBL" id="WJPP01000004">
    <property type="protein sequence ID" value="MRH78854.1"/>
    <property type="molecule type" value="Genomic_DNA"/>
</dbReference>
<dbReference type="InterPro" id="IPR050356">
    <property type="entry name" value="SulA_CellDiv_inhibitor"/>
</dbReference>
<protein>
    <recommendedName>
        <fullName evidence="4">DNA polymerase Y family protein</fullName>
    </recommendedName>
</protein>
<proteinExistence type="predicted"/>
<keyword evidence="3" id="KW-1185">Reference proteome</keyword>
<dbReference type="CDD" id="cd03468">
    <property type="entry name" value="PolY_like"/>
    <property type="match status" value="1"/>
</dbReference>
<accession>A0A6N7R1H1</accession>
<dbReference type="Proteomes" id="UP000433788">
    <property type="component" value="Unassembled WGS sequence"/>
</dbReference>
<evidence type="ECO:0000313" key="3">
    <source>
        <dbReference type="Proteomes" id="UP000433788"/>
    </source>
</evidence>
<dbReference type="InterPro" id="IPR043502">
    <property type="entry name" value="DNA/RNA_pol_sf"/>
</dbReference>
<evidence type="ECO:0008006" key="4">
    <source>
        <dbReference type="Google" id="ProtNLM"/>
    </source>
</evidence>
<dbReference type="PANTHER" id="PTHR35369:SF2">
    <property type="entry name" value="BLR3025 PROTEIN"/>
    <property type="match status" value="1"/>
</dbReference>
<dbReference type="GO" id="GO:0006281">
    <property type="term" value="P:DNA repair"/>
    <property type="evidence" value="ECO:0007669"/>
    <property type="project" value="TreeGrafter"/>
</dbReference>
<gene>
    <name evidence="2" type="ORF">GH984_09050</name>
</gene>
<keyword evidence="1" id="KW-0227">DNA damage</keyword>
<evidence type="ECO:0000313" key="2">
    <source>
        <dbReference type="EMBL" id="MRH78854.1"/>
    </source>
</evidence>
<dbReference type="RefSeq" id="WP_153719876.1">
    <property type="nucleotide sequence ID" value="NZ_WJPP01000004.1"/>
</dbReference>
<dbReference type="AlphaFoldDB" id="A0A6N7R1H1"/>
<dbReference type="PANTHER" id="PTHR35369">
    <property type="entry name" value="BLR3025 PROTEIN-RELATED"/>
    <property type="match status" value="1"/>
</dbReference>
<evidence type="ECO:0000256" key="1">
    <source>
        <dbReference type="ARBA" id="ARBA00022763"/>
    </source>
</evidence>
<reference evidence="2 3" key="1">
    <citation type="submission" date="2019-11" db="EMBL/GenBank/DDBJ databases">
        <authorList>
            <person name="Zhang X.Y."/>
        </authorList>
    </citation>
    <scope>NUCLEOTIDE SEQUENCE [LARGE SCALE GENOMIC DNA]</scope>
    <source>
        <strain evidence="2 3">C176</strain>
    </source>
</reference>
<sequence length="422" mass="47252">MMLWLCLHFPQLKEGNAHLLEDAAEWALQFTARISLAPPQAVLLEIGGSLHYFGGLEALRQQIDNALAQQMWHVQSGIAPTPTAALLLARANDSTPVIHHAELGTRLGHLSVNTLALSNKQAMALQGLGCRSIDGLRSMPADGLARRLGRPLLMQLQCAFGERADPREYWAPSPTFTAKEDLTDESWQTHIPLAMLSKMIDQLCQRLQRLHAEVSTLVIELQHRQRPPTALSVGVLTPTRDAPRLKELLAQHLDNLTLKAPIIAVACTAGPFSMSQDAPTDLLATLDPAETQRASWQTLVEDLSSRLSKDRVRGLQLCDEHRPEYAWQYSAPAQQSDTSLPPMPRPLWLLEQPRPLAAPQGQPQYHGQLVLEQGPERIESGWWDGHDIRRDYYLASNTHGERLWIFRDRCKAGRWYLHGLFA</sequence>
<organism evidence="2 3">
    <name type="scientific">Spiribacter salilacus</name>
    <dbReference type="NCBI Taxonomy" id="2664894"/>
    <lineage>
        <taxon>Bacteria</taxon>
        <taxon>Pseudomonadati</taxon>
        <taxon>Pseudomonadota</taxon>
        <taxon>Gammaproteobacteria</taxon>
        <taxon>Chromatiales</taxon>
        <taxon>Ectothiorhodospiraceae</taxon>
        <taxon>Spiribacter</taxon>
    </lineage>
</organism>
<name>A0A6N7R1H1_9GAMM</name>
<dbReference type="SUPFAM" id="SSF56672">
    <property type="entry name" value="DNA/RNA polymerases"/>
    <property type="match status" value="1"/>
</dbReference>